<protein>
    <submittedName>
        <fullName evidence="1">Uncharacterized protein</fullName>
    </submittedName>
</protein>
<reference evidence="1" key="2">
    <citation type="journal article" date="2015" name="Fish Shellfish Immunol.">
        <title>Early steps in the European eel (Anguilla anguilla)-Vibrio vulnificus interaction in the gills: Role of the RtxA13 toxin.</title>
        <authorList>
            <person name="Callol A."/>
            <person name="Pajuelo D."/>
            <person name="Ebbesson L."/>
            <person name="Teles M."/>
            <person name="MacKenzie S."/>
            <person name="Amaro C."/>
        </authorList>
    </citation>
    <scope>NUCLEOTIDE SEQUENCE</scope>
</reference>
<name>A0A0E9SHI5_ANGAN</name>
<organism evidence="1">
    <name type="scientific">Anguilla anguilla</name>
    <name type="common">European freshwater eel</name>
    <name type="synonym">Muraena anguilla</name>
    <dbReference type="NCBI Taxonomy" id="7936"/>
    <lineage>
        <taxon>Eukaryota</taxon>
        <taxon>Metazoa</taxon>
        <taxon>Chordata</taxon>
        <taxon>Craniata</taxon>
        <taxon>Vertebrata</taxon>
        <taxon>Euteleostomi</taxon>
        <taxon>Actinopterygii</taxon>
        <taxon>Neopterygii</taxon>
        <taxon>Teleostei</taxon>
        <taxon>Anguilliformes</taxon>
        <taxon>Anguillidae</taxon>
        <taxon>Anguilla</taxon>
    </lineage>
</organism>
<proteinExistence type="predicted"/>
<dbReference type="AlphaFoldDB" id="A0A0E9SHI5"/>
<sequence length="24" mass="2806">MDRGAVMACREGVLGYEYFMRIHT</sequence>
<accession>A0A0E9SHI5</accession>
<evidence type="ECO:0000313" key="1">
    <source>
        <dbReference type="EMBL" id="JAH40736.1"/>
    </source>
</evidence>
<dbReference type="EMBL" id="GBXM01067841">
    <property type="protein sequence ID" value="JAH40736.1"/>
    <property type="molecule type" value="Transcribed_RNA"/>
</dbReference>
<reference evidence="1" key="1">
    <citation type="submission" date="2014-11" db="EMBL/GenBank/DDBJ databases">
        <authorList>
            <person name="Amaro Gonzalez C."/>
        </authorList>
    </citation>
    <scope>NUCLEOTIDE SEQUENCE</scope>
</reference>